<dbReference type="OMA" id="SEYLIMR"/>
<dbReference type="Proteomes" id="UP000000600">
    <property type="component" value="Unassembled WGS sequence"/>
</dbReference>
<evidence type="ECO:0000256" key="7">
    <source>
        <dbReference type="SAM" id="Phobius"/>
    </source>
</evidence>
<dbReference type="PANTHER" id="PTHR12546">
    <property type="entry name" value="FER-1-LIKE"/>
    <property type="match status" value="1"/>
</dbReference>
<feature type="transmembrane region" description="Helical" evidence="7">
    <location>
        <begin position="1413"/>
        <end position="1437"/>
    </location>
</feature>
<gene>
    <name evidence="9" type="ORF">GSPATT00037942001</name>
</gene>
<dbReference type="KEGG" id="ptm:GSPATT00037942001"/>
<dbReference type="PANTHER" id="PTHR12546:SF33">
    <property type="entry name" value="SPERM VESICLE FUSION PROTEIN FER-1"/>
    <property type="match status" value="1"/>
</dbReference>
<dbReference type="InterPro" id="IPR037724">
    <property type="entry name" value="C2E_Ferlin"/>
</dbReference>
<evidence type="ECO:0000256" key="6">
    <source>
        <dbReference type="SAM" id="MobiDB-lite"/>
    </source>
</evidence>
<evidence type="ECO:0000256" key="5">
    <source>
        <dbReference type="ARBA" id="ARBA00023136"/>
    </source>
</evidence>
<dbReference type="PROSITE" id="PS50004">
    <property type="entry name" value="C2"/>
    <property type="match status" value="5"/>
</dbReference>
<evidence type="ECO:0000259" key="8">
    <source>
        <dbReference type="PROSITE" id="PS50004"/>
    </source>
</evidence>
<dbReference type="InterPro" id="IPR037720">
    <property type="entry name" value="C2B_Ferlin"/>
</dbReference>
<evidence type="ECO:0000313" key="9">
    <source>
        <dbReference type="EMBL" id="CAK69503.1"/>
    </source>
</evidence>
<dbReference type="GeneID" id="5022685"/>
<dbReference type="CDD" id="cd04037">
    <property type="entry name" value="C2E_Ferlin"/>
    <property type="match status" value="1"/>
</dbReference>
<name>A0CFD6_PARTE</name>
<dbReference type="InterPro" id="IPR012968">
    <property type="entry name" value="FerIin_dom"/>
</dbReference>
<dbReference type="eggNOG" id="KOG1326">
    <property type="taxonomic scope" value="Eukaryota"/>
</dbReference>
<dbReference type="InterPro" id="IPR035892">
    <property type="entry name" value="C2_domain_sf"/>
</dbReference>
<proteinExistence type="predicted"/>
<feature type="domain" description="C2" evidence="8">
    <location>
        <begin position="200"/>
        <end position="317"/>
    </location>
</feature>
<dbReference type="SMART" id="SM01202">
    <property type="entry name" value="FerI"/>
    <property type="match status" value="1"/>
</dbReference>
<keyword evidence="3" id="KW-0677">Repeat</keyword>
<keyword evidence="10" id="KW-1185">Reference proteome</keyword>
<organism evidence="9 10">
    <name type="scientific">Paramecium tetraurelia</name>
    <dbReference type="NCBI Taxonomy" id="5888"/>
    <lineage>
        <taxon>Eukaryota</taxon>
        <taxon>Sar</taxon>
        <taxon>Alveolata</taxon>
        <taxon>Ciliophora</taxon>
        <taxon>Intramacronucleata</taxon>
        <taxon>Oligohymenophorea</taxon>
        <taxon>Peniculida</taxon>
        <taxon>Parameciidae</taxon>
        <taxon>Paramecium</taxon>
    </lineage>
</organism>
<evidence type="ECO:0000313" key="10">
    <source>
        <dbReference type="Proteomes" id="UP000000600"/>
    </source>
</evidence>
<dbReference type="GO" id="GO:0007009">
    <property type="term" value="P:plasma membrane organization"/>
    <property type="evidence" value="ECO:0000318"/>
    <property type="project" value="GO_Central"/>
</dbReference>
<dbReference type="InterPro" id="IPR000008">
    <property type="entry name" value="C2_dom"/>
</dbReference>
<accession>A0CFD6</accession>
<protein>
    <recommendedName>
        <fullName evidence="8">C2 domain-containing protein</fullName>
    </recommendedName>
</protein>
<dbReference type="HOGENOM" id="CLU_001603_1_0_1"/>
<dbReference type="GO" id="GO:0016020">
    <property type="term" value="C:membrane"/>
    <property type="evidence" value="ECO:0007669"/>
    <property type="project" value="UniProtKB-SubCell"/>
</dbReference>
<evidence type="ECO:0000256" key="1">
    <source>
        <dbReference type="ARBA" id="ARBA00004167"/>
    </source>
</evidence>
<dbReference type="CDD" id="cd04011">
    <property type="entry name" value="C2B_Ferlin"/>
    <property type="match status" value="1"/>
</dbReference>
<evidence type="ECO:0000256" key="2">
    <source>
        <dbReference type="ARBA" id="ARBA00022692"/>
    </source>
</evidence>
<dbReference type="EMBL" id="CT868069">
    <property type="protein sequence ID" value="CAK69503.1"/>
    <property type="molecule type" value="Genomic_DNA"/>
</dbReference>
<dbReference type="CDD" id="cd00030">
    <property type="entry name" value="C2"/>
    <property type="match status" value="1"/>
</dbReference>
<feature type="domain" description="C2" evidence="8">
    <location>
        <begin position="1030"/>
        <end position="1150"/>
    </location>
</feature>
<keyword evidence="4 7" id="KW-1133">Transmembrane helix</keyword>
<evidence type="ECO:0000256" key="4">
    <source>
        <dbReference type="ARBA" id="ARBA00022989"/>
    </source>
</evidence>
<dbReference type="SUPFAM" id="SSF49562">
    <property type="entry name" value="C2 domain (Calcium/lipid-binding domain, CaLB)"/>
    <property type="match status" value="5"/>
</dbReference>
<dbReference type="OrthoDB" id="270970at2759"/>
<sequence>MADKKNQLQQEEPEPQQESLQFKPGEYLVHILLQQTRALQNPNDNESTIDPLIQIETMDQKKFSSQKKGTGSNSTLVWNEHFYFKRSFSNGWQIQSQHVKISVLDHKVFGRNAVVGIYEFDFSTIYMMDDHVLLHKWLVRTSIYYCQGLINPEKDFNKITGYLKISINVVHESDKQTTLLMDNEIKERGKIEESKNNLFAEGELLLPPHIQTKGQQLKITLGRATNLMKMDSMLGSIDPYVVFEIGGQEIQTDLIKNLNAPIWELNLFLPVMTPCQSEYLIMRLFDYDMGGKDEIAGSQLFKISDILSGQLQQPKWYHIYGAHIDANSEQRVYLCSHPDLGTCYAGRILLAMELVDSEQPKKDKQKITDQKTLEKIRADLSYQWSLQCMVYFALNLPADDDSYSIKIKWGENECKTSSEKAKNGVVEFYKYLTIDNVKFPTKDIAELPDVFIYLMDGDKPICFKRYKSFNLNSSADYPEGHPFTVTLIPDKSLKNTPMDHPGIVKIKFLVQPTGGQVKMQPVVKPQRDANSYLYVNLFQAHDLAPTDMDGLADPVVDILFYDQKQTTALINDTTAPIWNVQLKMPVYKFENDSFPPIILKIFDQDKVSRDFMGQLTIDYQKGLKQGFITKNQPNITKPQWIDVYLYGSKAGQVLLSCNYVDNVQIKIPNQISPPRIKHFIKIKLLGLRNLKSFGPLPVTKAFAKFNVQSIRAKDEPLSLNNGNEIITQPKDAGPNPNITSIICLEVNLPEDDSFMPKFIGSVHDYILKGIMQPLIGQFSIDLKLQKLKTLKQIEEKKDIAKRVLNGTIQVDQNIIHLPSLDLGVGIKMGALLQLASGEQFNEDINHLLTQLGILKNNSIHMEQIIKYIEYDKNEEEGTFFEMEKPDSKFYLPLGYDTQTQKSQLYVQRKKFGGQQIQNKSLNQVELQIKSSQQGQQGLVKSNVHYRLCLPCPLEDTVFMQQKVFDIFPLRKGSINLREVESMAEIILGVKENQQSTGKLKGWVEVISQQDLDKLQAQPEFKLIKNEYDFTSGKSDTNLTDKELVVKNQVTIRLYVIDCSNLPPKDQDSMSDPYLKIRLGKEAIDDVENRITDNCNPQYYKRYDITTELPGASELTIQVWDYDDFMPDELIGQTVIDIEERYFQQRFRQLKQIPIETRQLIHPSSSMPQGQIRLFLEIIPSKQTSLLKNPWFIEQRPKAKHFIRCVVWDVLDVPSHDDEGSSDLYVVGYVDQNQKQKTDTHFRSFNGKGSFNWRMVFPIELPQQQQTVLTFQIFDKDIFTSDDFISDCSIDVTDLCRRAFENETNIKLYSQTEPPSDGILKQDASTKKTNKGILYERNVIQTINTDKAGYKSAQQNGKLVVSIEIVSEEFHNKNPVGMGRSQPNHSPVCPEPTGRIEWTWNPIKMLNQLLGPKAIQYLLLAICIMFAGYMLVMLFPIITGNLMTRIFTG</sequence>
<comment type="subcellular location">
    <subcellularLocation>
        <location evidence="1">Membrane</location>
        <topology evidence="1">Single-pass membrane protein</topology>
    </subcellularLocation>
</comment>
<keyword evidence="2 7" id="KW-0812">Transmembrane</keyword>
<dbReference type="Gene3D" id="2.60.40.150">
    <property type="entry name" value="C2 domain"/>
    <property type="match status" value="5"/>
</dbReference>
<dbReference type="RefSeq" id="XP_001436900.1">
    <property type="nucleotide sequence ID" value="XM_001436863.1"/>
</dbReference>
<dbReference type="STRING" id="5888.A0CFD6"/>
<dbReference type="InParanoid" id="A0CFD6"/>
<dbReference type="InterPro" id="IPR037721">
    <property type="entry name" value="Ferlin"/>
</dbReference>
<evidence type="ECO:0000256" key="3">
    <source>
        <dbReference type="ARBA" id="ARBA00022737"/>
    </source>
</evidence>
<dbReference type="Pfam" id="PF00168">
    <property type="entry name" value="C2"/>
    <property type="match status" value="5"/>
</dbReference>
<feature type="domain" description="C2" evidence="8">
    <location>
        <begin position="513"/>
        <end position="632"/>
    </location>
</feature>
<keyword evidence="5 7" id="KW-0472">Membrane</keyword>
<feature type="domain" description="C2" evidence="8">
    <location>
        <begin position="9"/>
        <end position="135"/>
    </location>
</feature>
<feature type="region of interest" description="Disordered" evidence="6">
    <location>
        <begin position="1"/>
        <end position="21"/>
    </location>
</feature>
<reference evidence="9 10" key="1">
    <citation type="journal article" date="2006" name="Nature">
        <title>Global trends of whole-genome duplications revealed by the ciliate Paramecium tetraurelia.</title>
        <authorList>
            <consortium name="Genoscope"/>
            <person name="Aury J.-M."/>
            <person name="Jaillon O."/>
            <person name="Duret L."/>
            <person name="Noel B."/>
            <person name="Jubin C."/>
            <person name="Porcel B.M."/>
            <person name="Segurens B."/>
            <person name="Daubin V."/>
            <person name="Anthouard V."/>
            <person name="Aiach N."/>
            <person name="Arnaiz O."/>
            <person name="Billaut A."/>
            <person name="Beisson J."/>
            <person name="Blanc I."/>
            <person name="Bouhouche K."/>
            <person name="Camara F."/>
            <person name="Duharcourt S."/>
            <person name="Guigo R."/>
            <person name="Gogendeau D."/>
            <person name="Katinka M."/>
            <person name="Keller A.-M."/>
            <person name="Kissmehl R."/>
            <person name="Klotz C."/>
            <person name="Koll F."/>
            <person name="Le Moue A."/>
            <person name="Lepere C."/>
            <person name="Malinsky S."/>
            <person name="Nowacki M."/>
            <person name="Nowak J.K."/>
            <person name="Plattner H."/>
            <person name="Poulain J."/>
            <person name="Ruiz F."/>
            <person name="Serrano V."/>
            <person name="Zagulski M."/>
            <person name="Dessen P."/>
            <person name="Betermier M."/>
            <person name="Weissenbach J."/>
            <person name="Scarpelli C."/>
            <person name="Schachter V."/>
            <person name="Sperling L."/>
            <person name="Meyer E."/>
            <person name="Cohen J."/>
            <person name="Wincker P."/>
        </authorList>
    </citation>
    <scope>NUCLEOTIDE SEQUENCE [LARGE SCALE GENOMIC DNA]</scope>
    <source>
        <strain evidence="9 10">Stock d4-2</strain>
    </source>
</reference>
<dbReference type="SMART" id="SM00239">
    <property type="entry name" value="C2"/>
    <property type="match status" value="5"/>
</dbReference>
<feature type="domain" description="C2" evidence="8">
    <location>
        <begin position="1181"/>
        <end position="1304"/>
    </location>
</feature>